<feature type="transmembrane region" description="Helical" evidence="8">
    <location>
        <begin position="139"/>
        <end position="160"/>
    </location>
</feature>
<feature type="transmembrane region" description="Helical" evidence="8">
    <location>
        <begin position="6"/>
        <end position="29"/>
    </location>
</feature>
<feature type="domain" description="Wax synthase" evidence="9">
    <location>
        <begin position="224"/>
        <end position="304"/>
    </location>
</feature>
<gene>
    <name evidence="10" type="ORF">MKZ38_002371</name>
</gene>
<dbReference type="GO" id="GO:0008374">
    <property type="term" value="F:O-acyltransferase activity"/>
    <property type="evidence" value="ECO:0007669"/>
    <property type="project" value="InterPro"/>
</dbReference>
<evidence type="ECO:0000256" key="2">
    <source>
        <dbReference type="ARBA" id="ARBA00005179"/>
    </source>
</evidence>
<evidence type="ECO:0000313" key="10">
    <source>
        <dbReference type="EMBL" id="KAJ2906292.1"/>
    </source>
</evidence>
<evidence type="ECO:0000256" key="7">
    <source>
        <dbReference type="ARBA" id="ARBA00023136"/>
    </source>
</evidence>
<evidence type="ECO:0000256" key="3">
    <source>
        <dbReference type="ARBA" id="ARBA00007282"/>
    </source>
</evidence>
<name>A0AAD5WUU6_9PEZI</name>
<comment type="pathway">
    <text evidence="2">Secondary metabolite biosynthesis.</text>
</comment>
<dbReference type="EMBL" id="JAKWBI020000016">
    <property type="protein sequence ID" value="KAJ2906292.1"/>
    <property type="molecule type" value="Genomic_DNA"/>
</dbReference>
<evidence type="ECO:0000256" key="8">
    <source>
        <dbReference type="SAM" id="Phobius"/>
    </source>
</evidence>
<dbReference type="PANTHER" id="PTHR31595">
    <property type="entry name" value="LONG-CHAIN-ALCOHOL O-FATTY-ACYLTRANSFERASE 3-RELATED"/>
    <property type="match status" value="1"/>
</dbReference>
<keyword evidence="7 8" id="KW-0472">Membrane</keyword>
<reference evidence="10" key="1">
    <citation type="submission" date="2022-07" db="EMBL/GenBank/DDBJ databases">
        <title>Draft genome sequence of Zalerion maritima ATCC 34329, a (micro)plastics degrading marine fungus.</title>
        <authorList>
            <person name="Paco A."/>
            <person name="Goncalves M.F.M."/>
            <person name="Rocha-Santos T.A.P."/>
            <person name="Alves A."/>
        </authorList>
    </citation>
    <scope>NUCLEOTIDE SEQUENCE</scope>
    <source>
        <strain evidence="10">ATCC 34329</strain>
    </source>
</reference>
<dbReference type="AlphaFoldDB" id="A0AAD5WUU6"/>
<dbReference type="InterPro" id="IPR044851">
    <property type="entry name" value="Wax_synthase"/>
</dbReference>
<keyword evidence="6 8" id="KW-1133">Transmembrane helix</keyword>
<keyword evidence="5 8" id="KW-0812">Transmembrane</keyword>
<organism evidence="10 11">
    <name type="scientific">Zalerion maritima</name>
    <dbReference type="NCBI Taxonomy" id="339359"/>
    <lineage>
        <taxon>Eukaryota</taxon>
        <taxon>Fungi</taxon>
        <taxon>Dikarya</taxon>
        <taxon>Ascomycota</taxon>
        <taxon>Pezizomycotina</taxon>
        <taxon>Sordariomycetes</taxon>
        <taxon>Lulworthiomycetidae</taxon>
        <taxon>Lulworthiales</taxon>
        <taxon>Lulworthiaceae</taxon>
        <taxon>Zalerion</taxon>
    </lineage>
</organism>
<comment type="caution">
    <text evidence="10">The sequence shown here is derived from an EMBL/GenBank/DDBJ whole genome shotgun (WGS) entry which is preliminary data.</text>
</comment>
<dbReference type="InterPro" id="IPR032805">
    <property type="entry name" value="Wax_synthase_dom"/>
</dbReference>
<feature type="transmembrane region" description="Helical" evidence="8">
    <location>
        <begin position="193"/>
        <end position="216"/>
    </location>
</feature>
<feature type="transmembrane region" description="Helical" evidence="8">
    <location>
        <begin position="345"/>
        <end position="364"/>
    </location>
</feature>
<evidence type="ECO:0000256" key="6">
    <source>
        <dbReference type="ARBA" id="ARBA00022989"/>
    </source>
</evidence>
<evidence type="ECO:0000256" key="5">
    <source>
        <dbReference type="ARBA" id="ARBA00022692"/>
    </source>
</evidence>
<dbReference type="Pfam" id="PF13813">
    <property type="entry name" value="MBOAT_2"/>
    <property type="match status" value="1"/>
</dbReference>
<dbReference type="GO" id="GO:0006629">
    <property type="term" value="P:lipid metabolic process"/>
    <property type="evidence" value="ECO:0007669"/>
    <property type="project" value="InterPro"/>
</dbReference>
<keyword evidence="11" id="KW-1185">Reference proteome</keyword>
<evidence type="ECO:0000259" key="9">
    <source>
        <dbReference type="Pfam" id="PF13813"/>
    </source>
</evidence>
<proteinExistence type="inferred from homology"/>
<comment type="subcellular location">
    <subcellularLocation>
        <location evidence="1">Membrane</location>
        <topology evidence="1">Multi-pass membrane protein</topology>
    </subcellularLocation>
</comment>
<dbReference type="PANTHER" id="PTHR31595:SF57">
    <property type="entry name" value="OS04G0481900 PROTEIN"/>
    <property type="match status" value="1"/>
</dbReference>
<keyword evidence="4 10" id="KW-0808">Transferase</keyword>
<dbReference type="GO" id="GO:0016020">
    <property type="term" value="C:membrane"/>
    <property type="evidence" value="ECO:0007669"/>
    <property type="project" value="UniProtKB-SubCell"/>
</dbReference>
<dbReference type="Proteomes" id="UP001201980">
    <property type="component" value="Unassembled WGS sequence"/>
</dbReference>
<feature type="transmembrane region" description="Helical" evidence="8">
    <location>
        <begin position="311"/>
        <end position="333"/>
    </location>
</feature>
<evidence type="ECO:0000256" key="4">
    <source>
        <dbReference type="ARBA" id="ARBA00022679"/>
    </source>
</evidence>
<comment type="similarity">
    <text evidence="3">Belongs to the wax synthase family.</text>
</comment>
<sequence length="383" mass="43819">MPPVTLPSVCALEPVLWFLLSLPVFVYTIHQKPHSRWPLLPLNIVPPIQCYRTVNRLNDTAPGLDWLWAFTSLIYILHSTSALYVQQWTLSESDQKARSDWNLHAACRAWLNARRLPRKSISPVAITLGERIRFTGRKIFLLLFLALLYMSSEIFILLVLDPQPEDFQPVQRSHFHFRPDRAAVVRALFALQWAWLTCLILTVANSLVAVFFVAIIKLDAPEEWTPLFGNPLEAYSLRRFWGIFWHKLGSPAQVEYGRLLADRILGLRPGGGAEKTFIALWVFVVSGLVHGLVAWKTEPEQDARPWGDMKFLLVNFIGGLAEVIVARGVSLMRSNGGRVSPEGKMLGFLWVFLFFYCTVPEYQYPTLQRTAEMRAPMMRVRSL</sequence>
<evidence type="ECO:0000256" key="1">
    <source>
        <dbReference type="ARBA" id="ARBA00004141"/>
    </source>
</evidence>
<evidence type="ECO:0000313" key="11">
    <source>
        <dbReference type="Proteomes" id="UP001201980"/>
    </source>
</evidence>
<protein>
    <submittedName>
        <fullName evidence="10">Membrane bound o-acyl transferase family domain-containing protein</fullName>
    </submittedName>
</protein>
<accession>A0AAD5WUU6</accession>